<keyword evidence="2" id="KW-1185">Reference proteome</keyword>
<dbReference type="KEGG" id="mbd:MEBOL_003395"/>
<name>A0A250IFE2_9BACT</name>
<evidence type="ECO:0000313" key="1">
    <source>
        <dbReference type="EMBL" id="ATB29940.1"/>
    </source>
</evidence>
<dbReference type="RefSeq" id="WP_095982832.1">
    <property type="nucleotide sequence ID" value="NZ_CP022163.1"/>
</dbReference>
<organism evidence="1 2">
    <name type="scientific">Melittangium boletus DSM 14713</name>
    <dbReference type="NCBI Taxonomy" id="1294270"/>
    <lineage>
        <taxon>Bacteria</taxon>
        <taxon>Pseudomonadati</taxon>
        <taxon>Myxococcota</taxon>
        <taxon>Myxococcia</taxon>
        <taxon>Myxococcales</taxon>
        <taxon>Cystobacterineae</taxon>
        <taxon>Archangiaceae</taxon>
        <taxon>Melittangium</taxon>
    </lineage>
</organism>
<proteinExistence type="predicted"/>
<dbReference type="EMBL" id="CP022163">
    <property type="protein sequence ID" value="ATB29940.1"/>
    <property type="molecule type" value="Genomic_DNA"/>
</dbReference>
<gene>
    <name evidence="1" type="ORF">MEBOL_003395</name>
</gene>
<dbReference type="Proteomes" id="UP000217289">
    <property type="component" value="Chromosome"/>
</dbReference>
<evidence type="ECO:0000313" key="2">
    <source>
        <dbReference type="Proteomes" id="UP000217289"/>
    </source>
</evidence>
<accession>A0A250IFE2</accession>
<protein>
    <submittedName>
        <fullName evidence="1">Uncharacterized protein</fullName>
    </submittedName>
</protein>
<reference evidence="1 2" key="1">
    <citation type="submission" date="2017-06" db="EMBL/GenBank/DDBJ databases">
        <authorList>
            <person name="Kim H.J."/>
            <person name="Triplett B.A."/>
        </authorList>
    </citation>
    <scope>NUCLEOTIDE SEQUENCE [LARGE SCALE GENOMIC DNA]</scope>
    <source>
        <strain evidence="1 2">DSM 14713</strain>
    </source>
</reference>
<sequence>MQGPEVSRVGELVLVWLLTRAEGRGARSGVASALKSLTSHRWSPGEWTAQLDATLAALAEGGFIEQTARKGLGLTREGKARALRFLGEERPPKALTWKKVRLTYLTARALGLPSSQKEKIGKAGDLRAVLVQKQTGLGRVGERSLKAVQDELCWKQLGVTTDKPFNLANVQSFLLTRVLQSSREVKPGQAMEQLAARQVGARRTDPESLRQAALQSWLLPTSAPQTAPEPTRPAEEPLSAFAERVLRAARDSTSGRFGEDRVFISHVWRALGDPVLDERAFKQRLVEANQKHLVSLSRADMVELMDPSDVSASEIRYLNATFHFISL</sequence>
<dbReference type="OrthoDB" id="276660at2"/>
<dbReference type="AlphaFoldDB" id="A0A250IFE2"/>